<feature type="domain" description="RNA-binding S4" evidence="5">
    <location>
        <begin position="11"/>
        <end position="75"/>
    </location>
</feature>
<evidence type="ECO:0000313" key="6">
    <source>
        <dbReference type="EMBL" id="BCX50187.1"/>
    </source>
</evidence>
<keyword evidence="7" id="KW-1185">Reference proteome</keyword>
<comment type="similarity">
    <text evidence="1 4">Belongs to the pseudouridine synthase RluA family.</text>
</comment>
<evidence type="ECO:0000256" key="3">
    <source>
        <dbReference type="PROSITE-ProRule" id="PRU00182"/>
    </source>
</evidence>
<dbReference type="PANTHER" id="PTHR21600">
    <property type="entry name" value="MITOCHONDRIAL RNA PSEUDOURIDINE SYNTHASE"/>
    <property type="match status" value="1"/>
</dbReference>
<dbReference type="SUPFAM" id="SSF55174">
    <property type="entry name" value="Alpha-L RNA-binding motif"/>
    <property type="match status" value="1"/>
</dbReference>
<dbReference type="InterPro" id="IPR036986">
    <property type="entry name" value="S4_RNA-bd_sf"/>
</dbReference>
<dbReference type="InterPro" id="IPR006145">
    <property type="entry name" value="PsdUridine_synth_RsuA/RluA"/>
</dbReference>
<dbReference type="EMBL" id="AP024702">
    <property type="protein sequence ID" value="BCX50187.1"/>
    <property type="molecule type" value="Genomic_DNA"/>
</dbReference>
<name>A0ABN6H926_9BACT</name>
<comment type="function">
    <text evidence="4">Responsible for synthesis of pseudouridine from uracil.</text>
</comment>
<evidence type="ECO:0000256" key="1">
    <source>
        <dbReference type="ARBA" id="ARBA00010876"/>
    </source>
</evidence>
<protein>
    <recommendedName>
        <fullName evidence="4">Pseudouridine synthase</fullName>
        <ecNumber evidence="4">5.4.99.-</ecNumber>
    </recommendedName>
</protein>
<dbReference type="Gene3D" id="3.10.290.10">
    <property type="entry name" value="RNA-binding S4 domain"/>
    <property type="match status" value="1"/>
</dbReference>
<dbReference type="NCBIfam" id="TIGR00005">
    <property type="entry name" value="rluA_subfam"/>
    <property type="match status" value="1"/>
</dbReference>
<proteinExistence type="inferred from homology"/>
<keyword evidence="3" id="KW-0694">RNA-binding</keyword>
<dbReference type="CDD" id="cd02869">
    <property type="entry name" value="PseudoU_synth_RluA_like"/>
    <property type="match status" value="1"/>
</dbReference>
<gene>
    <name evidence="6" type="ORF">HAHE_40950</name>
</gene>
<dbReference type="InterPro" id="IPR050188">
    <property type="entry name" value="RluA_PseudoU_synthase"/>
</dbReference>
<evidence type="ECO:0000256" key="4">
    <source>
        <dbReference type="RuleBase" id="RU362028"/>
    </source>
</evidence>
<dbReference type="CDD" id="cd00165">
    <property type="entry name" value="S4"/>
    <property type="match status" value="1"/>
</dbReference>
<reference evidence="6 7" key="1">
    <citation type="submission" date="2021-06" db="EMBL/GenBank/DDBJ databases">
        <title>Complete genome of Haloferula helveola possessing various polysaccharide degrading enzymes.</title>
        <authorList>
            <person name="Takami H."/>
            <person name="Huang C."/>
            <person name="Hamasaki K."/>
        </authorList>
    </citation>
    <scope>NUCLEOTIDE SEQUENCE [LARGE SCALE GENOMIC DNA]</scope>
    <source>
        <strain evidence="6 7">CN-1</strain>
    </source>
</reference>
<dbReference type="PANTHER" id="PTHR21600:SF44">
    <property type="entry name" value="RIBOSOMAL LARGE SUBUNIT PSEUDOURIDINE SYNTHASE D"/>
    <property type="match status" value="1"/>
</dbReference>
<sequence>MEIHVENDAGTRLDAYLASRLDDLSRSRIQSLIREQHIRINGQPAKPRDAVSLGDRIQVEVPEAVPDEALPEDIPLSILHEDDDVIVIDKAHGMVVHPAAGNPDGTLVNALLHHCKGKLSGIGGVERPGIVHRLDKDTSGCMVVAKTDTAHRSLVEQFAGRSTAKHYLAVVQGKPPKEQDTVFTHIGRHPVNRMKMAVVNPPGGRASITDYRLLVTDPATDSSLVHCHLHTGRTHQIRVHMLHSGCPLIGDPIYAKPARQRAKPGRLMLHAWRLAFDHLDGRRLSFEAPVPSDFTPWLQILDPPLDHLRDELSHG</sequence>
<dbReference type="RefSeq" id="WP_338687139.1">
    <property type="nucleotide sequence ID" value="NZ_AP024702.1"/>
</dbReference>
<dbReference type="Proteomes" id="UP001374893">
    <property type="component" value="Chromosome"/>
</dbReference>
<dbReference type="PROSITE" id="PS50889">
    <property type="entry name" value="S4"/>
    <property type="match status" value="1"/>
</dbReference>
<comment type="catalytic activity">
    <reaction evidence="4">
        <text>a uridine in RNA = a pseudouridine in RNA</text>
        <dbReference type="Rhea" id="RHEA:48348"/>
        <dbReference type="Rhea" id="RHEA-COMP:12068"/>
        <dbReference type="Rhea" id="RHEA-COMP:12069"/>
        <dbReference type="ChEBI" id="CHEBI:65314"/>
        <dbReference type="ChEBI" id="CHEBI:65315"/>
    </reaction>
</comment>
<dbReference type="InterPro" id="IPR006225">
    <property type="entry name" value="PsdUridine_synth_RluC/D"/>
</dbReference>
<accession>A0ABN6H926</accession>
<evidence type="ECO:0000259" key="5">
    <source>
        <dbReference type="SMART" id="SM00363"/>
    </source>
</evidence>
<dbReference type="PROSITE" id="PS01129">
    <property type="entry name" value="PSI_RLU"/>
    <property type="match status" value="1"/>
</dbReference>
<dbReference type="SMART" id="SM00363">
    <property type="entry name" value="S4"/>
    <property type="match status" value="1"/>
</dbReference>
<dbReference type="EC" id="5.4.99.-" evidence="4"/>
<dbReference type="InterPro" id="IPR002942">
    <property type="entry name" value="S4_RNA-bd"/>
</dbReference>
<dbReference type="SUPFAM" id="SSF55120">
    <property type="entry name" value="Pseudouridine synthase"/>
    <property type="match status" value="1"/>
</dbReference>
<dbReference type="InterPro" id="IPR020103">
    <property type="entry name" value="PsdUridine_synth_cat_dom_sf"/>
</dbReference>
<dbReference type="Pfam" id="PF01479">
    <property type="entry name" value="S4"/>
    <property type="match status" value="1"/>
</dbReference>
<evidence type="ECO:0000313" key="7">
    <source>
        <dbReference type="Proteomes" id="UP001374893"/>
    </source>
</evidence>
<keyword evidence="2 4" id="KW-0413">Isomerase</keyword>
<dbReference type="Gene3D" id="3.30.2350.10">
    <property type="entry name" value="Pseudouridine synthase"/>
    <property type="match status" value="1"/>
</dbReference>
<evidence type="ECO:0000256" key="2">
    <source>
        <dbReference type="ARBA" id="ARBA00023235"/>
    </source>
</evidence>
<organism evidence="6 7">
    <name type="scientific">Haloferula helveola</name>
    <dbReference type="NCBI Taxonomy" id="490095"/>
    <lineage>
        <taxon>Bacteria</taxon>
        <taxon>Pseudomonadati</taxon>
        <taxon>Verrucomicrobiota</taxon>
        <taxon>Verrucomicrobiia</taxon>
        <taxon>Verrucomicrobiales</taxon>
        <taxon>Verrucomicrobiaceae</taxon>
        <taxon>Haloferula</taxon>
    </lineage>
</organism>
<dbReference type="Pfam" id="PF00849">
    <property type="entry name" value="PseudoU_synth_2"/>
    <property type="match status" value="1"/>
</dbReference>
<dbReference type="InterPro" id="IPR006224">
    <property type="entry name" value="PsdUridine_synth_RluA-like_CS"/>
</dbReference>